<accession>A0ABT3IFT4</accession>
<evidence type="ECO:0000313" key="4">
    <source>
        <dbReference type="Proteomes" id="UP001207742"/>
    </source>
</evidence>
<dbReference type="Pfam" id="PF13585">
    <property type="entry name" value="CHU_C"/>
    <property type="match status" value="1"/>
</dbReference>
<protein>
    <submittedName>
        <fullName evidence="3">Gliding motility-associated C-terminal domain-containing protein</fullName>
    </submittedName>
</protein>
<dbReference type="SUPFAM" id="SSF49299">
    <property type="entry name" value="PKD domain"/>
    <property type="match status" value="1"/>
</dbReference>
<keyword evidence="1" id="KW-0732">Signal</keyword>
<dbReference type="CDD" id="cd00146">
    <property type="entry name" value="PKD"/>
    <property type="match status" value="1"/>
</dbReference>
<organism evidence="3 4">
    <name type="scientific">Chitinophaga nivalis</name>
    <dbReference type="NCBI Taxonomy" id="2991709"/>
    <lineage>
        <taxon>Bacteria</taxon>
        <taxon>Pseudomonadati</taxon>
        <taxon>Bacteroidota</taxon>
        <taxon>Chitinophagia</taxon>
        <taxon>Chitinophagales</taxon>
        <taxon>Chitinophagaceae</taxon>
        <taxon>Chitinophaga</taxon>
    </lineage>
</organism>
<evidence type="ECO:0000256" key="1">
    <source>
        <dbReference type="SAM" id="SignalP"/>
    </source>
</evidence>
<dbReference type="InterPro" id="IPR035986">
    <property type="entry name" value="PKD_dom_sf"/>
</dbReference>
<feature type="domain" description="PKD" evidence="2">
    <location>
        <begin position="17"/>
        <end position="83"/>
    </location>
</feature>
<dbReference type="NCBIfam" id="TIGR04131">
    <property type="entry name" value="Bac_Flav_CTERM"/>
    <property type="match status" value="1"/>
</dbReference>
<evidence type="ECO:0000259" key="2">
    <source>
        <dbReference type="PROSITE" id="PS50093"/>
    </source>
</evidence>
<comment type="caution">
    <text evidence="3">The sequence shown here is derived from an EMBL/GenBank/DDBJ whole genome shotgun (WGS) entry which is preliminary data.</text>
</comment>
<feature type="chain" id="PRO_5046153958" evidence="1">
    <location>
        <begin position="17"/>
        <end position="544"/>
    </location>
</feature>
<dbReference type="InterPro" id="IPR026341">
    <property type="entry name" value="T9SS_type_B"/>
</dbReference>
<dbReference type="Gene3D" id="2.60.40.10">
    <property type="entry name" value="Immunoglobulins"/>
    <property type="match status" value="1"/>
</dbReference>
<evidence type="ECO:0000313" key="3">
    <source>
        <dbReference type="EMBL" id="MCW3482817.1"/>
    </source>
</evidence>
<dbReference type="PROSITE" id="PS50093">
    <property type="entry name" value="PKD"/>
    <property type="match status" value="1"/>
</dbReference>
<feature type="signal peptide" evidence="1">
    <location>
        <begin position="1"/>
        <end position="16"/>
    </location>
</feature>
<gene>
    <name evidence="3" type="ORF">OL497_02865</name>
</gene>
<keyword evidence="4" id="KW-1185">Reference proteome</keyword>
<dbReference type="InterPro" id="IPR013783">
    <property type="entry name" value="Ig-like_fold"/>
</dbReference>
<dbReference type="RefSeq" id="WP_264727563.1">
    <property type="nucleotide sequence ID" value="NZ_JAPDNR010000001.1"/>
</dbReference>
<dbReference type="InterPro" id="IPR000601">
    <property type="entry name" value="PKD_dom"/>
</dbReference>
<name>A0ABT3IFT4_9BACT</name>
<dbReference type="EMBL" id="JAPDNS010000001">
    <property type="protein sequence ID" value="MCW3482817.1"/>
    <property type="molecule type" value="Genomic_DNA"/>
</dbReference>
<reference evidence="3 4" key="1">
    <citation type="submission" date="2022-10" db="EMBL/GenBank/DDBJ databases">
        <title>Chitinophaga nivalis PC15 sp. nov., isolated from Pyeongchang county, South Korea.</title>
        <authorList>
            <person name="Trinh H.N."/>
        </authorList>
    </citation>
    <scope>NUCLEOTIDE SEQUENCE [LARGE SCALE GENOMIC DNA]</scope>
    <source>
        <strain evidence="3 4">PC14</strain>
    </source>
</reference>
<sequence>MSAILLCCAMFFTASAGGRATAFTPSSTCVNDTIYFSIPAPAGIDSVKWYFGDPLSAEKDSSKKIYPYHIYTQTGTYTIRLVAWRNGKPDTTIQDIAIVSPVLYDLGPQDITLCEGNTMTLEAPVIPGATYLWQDNSTGSSILVDTASTYKVKINGCLLRDSVNVFYTPIPVIDLGPDLVLCTGEHIALDATAQNCTYQWNTGNTSPTQDVTTSGTYHVNVYPKGCAPITDEVTITFTGSPLPFTLGPDTLLCPGESITLAPKAPGATKWTWSTGATKPSVTIRSEGNVWALVEINHTCSVVDTVFVNYNRLKKLNLGNDTTLCKGNFLVLTADFGNGTYLWQDGSDQATYYVTQPGNYSVQAKIGRCEASDAIRVSYVDTLRANLGPDKLLCQEETLQLQPTGIGGAAFKWQDSTSVPVYNVTRPGIYAIVAHNACGKSVDSVQISYQDCACTMHFPTAFTPNGDGRNDYFRPIFRCPVYQYTLSIYNRWGERVFFTTDPKVGWTGKVYGQAIDAVTFVWIVDYREVNTNLVVHKTGTVTAIY</sequence>
<dbReference type="Proteomes" id="UP001207742">
    <property type="component" value="Unassembled WGS sequence"/>
</dbReference>
<proteinExistence type="predicted"/>